<dbReference type="Pfam" id="PF00249">
    <property type="entry name" value="Myb_DNA-binding"/>
    <property type="match status" value="1"/>
</dbReference>
<dbReference type="Gene3D" id="1.10.10.60">
    <property type="entry name" value="Homeodomain-like"/>
    <property type="match status" value="1"/>
</dbReference>
<dbReference type="PANTHER" id="PTHR46872">
    <property type="entry name" value="DNA BINDING PROTEIN"/>
    <property type="match status" value="1"/>
</dbReference>
<evidence type="ECO:0000313" key="4">
    <source>
        <dbReference type="Proteomes" id="UP000249390"/>
    </source>
</evidence>
<dbReference type="SUPFAM" id="SSF46689">
    <property type="entry name" value="Homeodomain-like"/>
    <property type="match status" value="1"/>
</dbReference>
<comment type="caution">
    <text evidence="3">The sequence shown here is derived from an EMBL/GenBank/DDBJ whole genome shotgun (WGS) entry which is preliminary data.</text>
</comment>
<name>A0A328D9N9_9ASTE</name>
<evidence type="ECO:0000313" key="3">
    <source>
        <dbReference type="EMBL" id="RAL41148.1"/>
    </source>
</evidence>
<proteinExistence type="predicted"/>
<dbReference type="InterPro" id="IPR001005">
    <property type="entry name" value="SANT/Myb"/>
</dbReference>
<dbReference type="EMBL" id="NQVE01000190">
    <property type="protein sequence ID" value="RAL41148.1"/>
    <property type="molecule type" value="Genomic_DNA"/>
</dbReference>
<dbReference type="AlphaFoldDB" id="A0A328D9N9"/>
<keyword evidence="4" id="KW-1185">Reference proteome</keyword>
<organism evidence="3 4">
    <name type="scientific">Cuscuta australis</name>
    <dbReference type="NCBI Taxonomy" id="267555"/>
    <lineage>
        <taxon>Eukaryota</taxon>
        <taxon>Viridiplantae</taxon>
        <taxon>Streptophyta</taxon>
        <taxon>Embryophyta</taxon>
        <taxon>Tracheophyta</taxon>
        <taxon>Spermatophyta</taxon>
        <taxon>Magnoliopsida</taxon>
        <taxon>eudicotyledons</taxon>
        <taxon>Gunneridae</taxon>
        <taxon>Pentapetalae</taxon>
        <taxon>asterids</taxon>
        <taxon>lamiids</taxon>
        <taxon>Solanales</taxon>
        <taxon>Convolvulaceae</taxon>
        <taxon>Cuscuteae</taxon>
        <taxon>Cuscuta</taxon>
        <taxon>Cuscuta subgen. Grammica</taxon>
        <taxon>Cuscuta sect. Cleistogrammica</taxon>
    </lineage>
</organism>
<dbReference type="GO" id="GO:0010597">
    <property type="term" value="P:green leaf volatile biosynthetic process"/>
    <property type="evidence" value="ECO:0007669"/>
    <property type="project" value="UniProtKB-ARBA"/>
</dbReference>
<dbReference type="CDD" id="cd00167">
    <property type="entry name" value="SANT"/>
    <property type="match status" value="1"/>
</dbReference>
<evidence type="ECO:0000259" key="2">
    <source>
        <dbReference type="PROSITE" id="PS50090"/>
    </source>
</evidence>
<feature type="domain" description="Myb-like" evidence="2">
    <location>
        <begin position="291"/>
        <end position="340"/>
    </location>
</feature>
<feature type="region of interest" description="Disordered" evidence="1">
    <location>
        <begin position="353"/>
        <end position="380"/>
    </location>
</feature>
<protein>
    <recommendedName>
        <fullName evidence="2">Myb-like domain-containing protein</fullName>
    </recommendedName>
</protein>
<dbReference type="SMART" id="SM00717">
    <property type="entry name" value="SANT"/>
    <property type="match status" value="1"/>
</dbReference>
<evidence type="ECO:0000256" key="1">
    <source>
        <dbReference type="SAM" id="MobiDB-lite"/>
    </source>
</evidence>
<dbReference type="PANTHER" id="PTHR46872:SF10">
    <property type="entry name" value="MYB-LIKE DOMAIN-CONTAINING PROTEIN"/>
    <property type="match status" value="1"/>
</dbReference>
<dbReference type="Proteomes" id="UP000249390">
    <property type="component" value="Unassembled WGS sequence"/>
</dbReference>
<dbReference type="GO" id="GO:0000976">
    <property type="term" value="F:transcription cis-regulatory region binding"/>
    <property type="evidence" value="ECO:0007669"/>
    <property type="project" value="UniProtKB-ARBA"/>
</dbReference>
<accession>A0A328D9N9</accession>
<dbReference type="PROSITE" id="PS50090">
    <property type="entry name" value="MYB_LIKE"/>
    <property type="match status" value="1"/>
</dbReference>
<sequence length="535" mass="60169">MIGWLSSYAKGKIGNLHMDCPWVSDSGVGRSLSELAPQAHPDHKQINMVQKRSFDQELNELSSKQPRLVRHCDQLAFLGFPRVPIPFKSHSLGEGEADIPFERNFTIDEKFDGQYADDFQSAQRGIPHGSATSSTSEEDVKPECHYYILLSPEHHDVNLARSKIIYSSLIRSPPRKLVPLGPNHQADIPVILGHEKNKTSQDVDWYRNGRFGDDNRFCGTCIIPMPKQDPAGCDDNSSAGTGSGGCVCGDVGSIRCIRQHNFEAREKLRRVLGEEIFVSLGFEDMGEVVASRWSEDEQELFHDVVFSNPASLGKNFWDNLAVEFPSRTKKQIVSYYFNVFMLRRRAEQNRFDPLNIDSDNDEWHAPGESSEDEAKVSGEDEDLVVESPVHIDDHRLVDNQMVYNENSSIQTNNAVNHEPTVTYFPGPNQSVREWDRVLPKGDYSCNGVVTPQQAEGKINTIKDCEQSVGTCSSDTRHNVVVEPCNKEWDVGFFGCSPRSRVELLPTPGMIDEVFGDSDWNNYPSRDDGHHHRGSS</sequence>
<dbReference type="InterPro" id="IPR009057">
    <property type="entry name" value="Homeodomain-like_sf"/>
</dbReference>
<reference evidence="3 4" key="1">
    <citation type="submission" date="2018-06" db="EMBL/GenBank/DDBJ databases">
        <title>The Genome of Cuscuta australis (Dodder) Provides Insight into the Evolution of Plant Parasitism.</title>
        <authorList>
            <person name="Liu H."/>
        </authorList>
    </citation>
    <scope>NUCLEOTIDE SEQUENCE [LARGE SCALE GENOMIC DNA]</scope>
    <source>
        <strain evidence="4">cv. Yunnan</strain>
        <tissue evidence="3">Vines</tissue>
    </source>
</reference>
<gene>
    <name evidence="3" type="ORF">DM860_017697</name>
</gene>